<dbReference type="InterPro" id="IPR036259">
    <property type="entry name" value="MFS_trans_sf"/>
</dbReference>
<dbReference type="Pfam" id="PF00854">
    <property type="entry name" value="PTR2"/>
    <property type="match status" value="1"/>
</dbReference>
<keyword evidence="5 7" id="KW-0472">Membrane</keyword>
<dbReference type="PANTHER" id="PTHR11654">
    <property type="entry name" value="OLIGOPEPTIDE TRANSPORTER-RELATED"/>
    <property type="match status" value="1"/>
</dbReference>
<evidence type="ECO:0000313" key="8">
    <source>
        <dbReference type="EMBL" id="KAL0455983.1"/>
    </source>
</evidence>
<comment type="similarity">
    <text evidence="6">Belongs to the major facilitator superfamily. Phosphate:H(+) symporter (TC 2.A.1.9) family.</text>
</comment>
<evidence type="ECO:0000256" key="2">
    <source>
        <dbReference type="ARBA" id="ARBA00005982"/>
    </source>
</evidence>
<dbReference type="EMBL" id="JACGWN010000003">
    <property type="protein sequence ID" value="KAL0455983.1"/>
    <property type="molecule type" value="Genomic_DNA"/>
</dbReference>
<comment type="similarity">
    <text evidence="2">Belongs to the major facilitator superfamily. Proton-dependent oligopeptide transporter (POT/PTR) (TC 2.A.17) family.</text>
</comment>
<keyword evidence="3 7" id="KW-0812">Transmembrane</keyword>
<evidence type="ECO:0000256" key="5">
    <source>
        <dbReference type="ARBA" id="ARBA00023136"/>
    </source>
</evidence>
<name>A0AAW2XP98_9LAMI</name>
<evidence type="ECO:0000256" key="6">
    <source>
        <dbReference type="ARBA" id="ARBA00044504"/>
    </source>
</evidence>
<comment type="caution">
    <text evidence="8">The sequence shown here is derived from an EMBL/GenBank/DDBJ whole genome shotgun (WGS) entry which is preliminary data.</text>
</comment>
<feature type="transmembrane region" description="Helical" evidence="7">
    <location>
        <begin position="70"/>
        <end position="94"/>
    </location>
</feature>
<organism evidence="8">
    <name type="scientific">Sesamum latifolium</name>
    <dbReference type="NCBI Taxonomy" id="2727402"/>
    <lineage>
        <taxon>Eukaryota</taxon>
        <taxon>Viridiplantae</taxon>
        <taxon>Streptophyta</taxon>
        <taxon>Embryophyta</taxon>
        <taxon>Tracheophyta</taxon>
        <taxon>Spermatophyta</taxon>
        <taxon>Magnoliopsida</taxon>
        <taxon>eudicotyledons</taxon>
        <taxon>Gunneridae</taxon>
        <taxon>Pentapetalae</taxon>
        <taxon>asterids</taxon>
        <taxon>lamiids</taxon>
        <taxon>Lamiales</taxon>
        <taxon>Pedaliaceae</taxon>
        <taxon>Sesamum</taxon>
    </lineage>
</organism>
<evidence type="ECO:0000256" key="1">
    <source>
        <dbReference type="ARBA" id="ARBA00004141"/>
    </source>
</evidence>
<evidence type="ECO:0000256" key="7">
    <source>
        <dbReference type="SAM" id="Phobius"/>
    </source>
</evidence>
<dbReference type="InterPro" id="IPR000109">
    <property type="entry name" value="POT_fam"/>
</dbReference>
<accession>A0AAW2XP98</accession>
<reference evidence="8" key="2">
    <citation type="journal article" date="2024" name="Plant">
        <title>Genomic evolution and insights into agronomic trait innovations of Sesamum species.</title>
        <authorList>
            <person name="Miao H."/>
            <person name="Wang L."/>
            <person name="Qu L."/>
            <person name="Liu H."/>
            <person name="Sun Y."/>
            <person name="Le M."/>
            <person name="Wang Q."/>
            <person name="Wei S."/>
            <person name="Zheng Y."/>
            <person name="Lin W."/>
            <person name="Duan Y."/>
            <person name="Cao H."/>
            <person name="Xiong S."/>
            <person name="Wang X."/>
            <person name="Wei L."/>
            <person name="Li C."/>
            <person name="Ma Q."/>
            <person name="Ju M."/>
            <person name="Zhao R."/>
            <person name="Li G."/>
            <person name="Mu C."/>
            <person name="Tian Q."/>
            <person name="Mei H."/>
            <person name="Zhang T."/>
            <person name="Gao T."/>
            <person name="Zhang H."/>
        </authorList>
    </citation>
    <scope>NUCLEOTIDE SEQUENCE</scope>
    <source>
        <strain evidence="8">KEN1</strain>
    </source>
</reference>
<dbReference type="Gene3D" id="1.20.1250.20">
    <property type="entry name" value="MFS general substrate transporter like domains"/>
    <property type="match status" value="1"/>
</dbReference>
<sequence length="121" mass="12817">MAVAASVEAKRVNAARNNGLVDKPKSVVPMAIWWLVPQYVMCGLSDMFTVVGLQELFYDQMPVEMRSVGAAAYISVIGIGSFLSSGLICIVQGVSSRAGVSGLGTTLTGLILSIFTGFWLL</sequence>
<reference evidence="8" key="1">
    <citation type="submission" date="2020-06" db="EMBL/GenBank/DDBJ databases">
        <authorList>
            <person name="Li T."/>
            <person name="Hu X."/>
            <person name="Zhang T."/>
            <person name="Song X."/>
            <person name="Zhang H."/>
            <person name="Dai N."/>
            <person name="Sheng W."/>
            <person name="Hou X."/>
            <person name="Wei L."/>
        </authorList>
    </citation>
    <scope>NUCLEOTIDE SEQUENCE</scope>
    <source>
        <strain evidence="8">KEN1</strain>
        <tissue evidence="8">Leaf</tissue>
    </source>
</reference>
<comment type="subcellular location">
    <subcellularLocation>
        <location evidence="1">Membrane</location>
        <topology evidence="1">Multi-pass membrane protein</topology>
    </subcellularLocation>
</comment>
<dbReference type="AlphaFoldDB" id="A0AAW2XP98"/>
<evidence type="ECO:0000256" key="4">
    <source>
        <dbReference type="ARBA" id="ARBA00022989"/>
    </source>
</evidence>
<gene>
    <name evidence="8" type="ORF">Slati_0937500</name>
</gene>
<dbReference type="GO" id="GO:0016020">
    <property type="term" value="C:membrane"/>
    <property type="evidence" value="ECO:0007669"/>
    <property type="project" value="UniProtKB-SubCell"/>
</dbReference>
<dbReference type="GO" id="GO:0022857">
    <property type="term" value="F:transmembrane transporter activity"/>
    <property type="evidence" value="ECO:0007669"/>
    <property type="project" value="InterPro"/>
</dbReference>
<proteinExistence type="inferred from homology"/>
<evidence type="ECO:0000256" key="3">
    <source>
        <dbReference type="ARBA" id="ARBA00022692"/>
    </source>
</evidence>
<protein>
    <submittedName>
        <fullName evidence="8">Protein NRT1/ PTR FAMILY 5.4</fullName>
    </submittedName>
</protein>
<feature type="transmembrane region" description="Helical" evidence="7">
    <location>
        <begin position="100"/>
        <end position="120"/>
    </location>
</feature>
<feature type="transmembrane region" description="Helical" evidence="7">
    <location>
        <begin position="31"/>
        <end position="58"/>
    </location>
</feature>
<keyword evidence="4 7" id="KW-1133">Transmembrane helix</keyword>